<evidence type="ECO:0000313" key="3">
    <source>
        <dbReference type="Proteomes" id="UP000266302"/>
    </source>
</evidence>
<proteinExistence type="predicted"/>
<dbReference type="SUPFAM" id="SSF46785">
    <property type="entry name" value="Winged helix' DNA-binding domain"/>
    <property type="match status" value="1"/>
</dbReference>
<evidence type="ECO:0000313" key="2">
    <source>
        <dbReference type="EMBL" id="RID99174.1"/>
    </source>
</evidence>
<evidence type="ECO:0000259" key="1">
    <source>
        <dbReference type="PROSITE" id="PS50995"/>
    </source>
</evidence>
<dbReference type="Gene3D" id="1.10.10.10">
    <property type="entry name" value="Winged helix-like DNA-binding domain superfamily/Winged helix DNA-binding domain"/>
    <property type="match status" value="1"/>
</dbReference>
<dbReference type="PANTHER" id="PTHR33164:SF105">
    <property type="entry name" value="TRANSCRIPTIONAL REPRESSOR PROTEIN-RELATED"/>
    <property type="match status" value="1"/>
</dbReference>
<feature type="domain" description="HTH marR-type" evidence="1">
    <location>
        <begin position="22"/>
        <end position="149"/>
    </location>
</feature>
<dbReference type="InterPro" id="IPR039422">
    <property type="entry name" value="MarR/SlyA-like"/>
</dbReference>
<dbReference type="InterPro" id="IPR000835">
    <property type="entry name" value="HTH_MarR-typ"/>
</dbReference>
<sequence length="162" mass="17645">MPSQTIATVPALPPAMPQGCTNFRLRQLMRRVTQHYDAQMAQCGLKTTQYTLLSHVLTLGPIRPGELAAAMTMEPSTLTRNLRPLVDAGWVTLESGSDARSRLVHITQAGRDKRAQAQRSWKAAQLALNDTLGVERVAALHTLIDESLALLAPATEQAHGED</sequence>
<organism evidence="2 3">
    <name type="scientific">Simplicispira hankyongi</name>
    <dbReference type="NCBI Taxonomy" id="2315688"/>
    <lineage>
        <taxon>Bacteria</taxon>
        <taxon>Pseudomonadati</taxon>
        <taxon>Pseudomonadota</taxon>
        <taxon>Betaproteobacteria</taxon>
        <taxon>Burkholderiales</taxon>
        <taxon>Comamonadaceae</taxon>
        <taxon>Simplicispira</taxon>
    </lineage>
</organism>
<comment type="caution">
    <text evidence="2">The sequence shown here is derived from an EMBL/GenBank/DDBJ whole genome shotgun (WGS) entry which is preliminary data.</text>
</comment>
<dbReference type="RefSeq" id="WP_119107625.1">
    <property type="nucleotide sequence ID" value="NZ_QXJC01000001.1"/>
</dbReference>
<dbReference type="OrthoDB" id="8964931at2"/>
<dbReference type="EMBL" id="QXJC01000001">
    <property type="protein sequence ID" value="RID99174.1"/>
    <property type="molecule type" value="Genomic_DNA"/>
</dbReference>
<accession>A0A398CA47</accession>
<reference evidence="2 3" key="1">
    <citation type="submission" date="2018-09" db="EMBL/GenBank/DDBJ databases">
        <title>Draft genome of Simplicispira sp. NY-02.</title>
        <authorList>
            <person name="Im W.T."/>
        </authorList>
    </citation>
    <scope>NUCLEOTIDE SEQUENCE [LARGE SCALE GENOMIC DNA]</scope>
    <source>
        <strain evidence="2 3">NY-02</strain>
    </source>
</reference>
<dbReference type="InterPro" id="IPR036388">
    <property type="entry name" value="WH-like_DNA-bd_sf"/>
</dbReference>
<dbReference type="SMART" id="SM00347">
    <property type="entry name" value="HTH_MARR"/>
    <property type="match status" value="1"/>
</dbReference>
<dbReference type="Proteomes" id="UP000266302">
    <property type="component" value="Unassembled WGS sequence"/>
</dbReference>
<dbReference type="PROSITE" id="PS50995">
    <property type="entry name" value="HTH_MARR_2"/>
    <property type="match status" value="1"/>
</dbReference>
<dbReference type="GO" id="GO:0006950">
    <property type="term" value="P:response to stress"/>
    <property type="evidence" value="ECO:0007669"/>
    <property type="project" value="TreeGrafter"/>
</dbReference>
<gene>
    <name evidence="2" type="ORF">D3F03_01635</name>
</gene>
<dbReference type="InterPro" id="IPR036390">
    <property type="entry name" value="WH_DNA-bd_sf"/>
</dbReference>
<dbReference type="AlphaFoldDB" id="A0A398CA47"/>
<dbReference type="GO" id="GO:0003700">
    <property type="term" value="F:DNA-binding transcription factor activity"/>
    <property type="evidence" value="ECO:0007669"/>
    <property type="project" value="InterPro"/>
</dbReference>
<name>A0A398CA47_9BURK</name>
<dbReference type="PANTHER" id="PTHR33164">
    <property type="entry name" value="TRANSCRIPTIONAL REGULATOR, MARR FAMILY"/>
    <property type="match status" value="1"/>
</dbReference>
<keyword evidence="3" id="KW-1185">Reference proteome</keyword>
<protein>
    <submittedName>
        <fullName evidence="2">MarR family transcriptional regulator</fullName>
    </submittedName>
</protein>
<dbReference type="Pfam" id="PF12802">
    <property type="entry name" value="MarR_2"/>
    <property type="match status" value="1"/>
</dbReference>